<proteinExistence type="predicted"/>
<accession>A0A1H2SSK7</accession>
<evidence type="ECO:0000313" key="2">
    <source>
        <dbReference type="Proteomes" id="UP000198569"/>
    </source>
</evidence>
<reference evidence="2" key="1">
    <citation type="submission" date="2016-10" db="EMBL/GenBank/DDBJ databases">
        <authorList>
            <person name="Varghese N."/>
            <person name="Submissions S."/>
        </authorList>
    </citation>
    <scope>NUCLEOTIDE SEQUENCE [LARGE SCALE GENOMIC DNA]</scope>
    <source>
        <strain evidence="2">DSM 15718</strain>
    </source>
</reference>
<protein>
    <submittedName>
        <fullName evidence="1">MerR HTH family regulatory protein</fullName>
    </submittedName>
</protein>
<evidence type="ECO:0000313" key="1">
    <source>
        <dbReference type="EMBL" id="SDW34568.1"/>
    </source>
</evidence>
<sequence length="97" mass="11462">MSTENFIPLETLCSHYNVELSFFSNLDEIGLIEIQMVEQTQYIHQDSIYQIEKMIRMHQELDVNLEGIDVVFNLLQKIDSLQAELLSVRNRLLLYEN</sequence>
<dbReference type="Proteomes" id="UP000198569">
    <property type="component" value="Unassembled WGS sequence"/>
</dbReference>
<dbReference type="Gene3D" id="1.10.1660.10">
    <property type="match status" value="1"/>
</dbReference>
<dbReference type="Pfam" id="PF13591">
    <property type="entry name" value="MerR_2"/>
    <property type="match status" value="1"/>
</dbReference>
<dbReference type="EMBL" id="FNMV01000002">
    <property type="protein sequence ID" value="SDW34568.1"/>
    <property type="molecule type" value="Genomic_DNA"/>
</dbReference>
<keyword evidence="2" id="KW-1185">Reference proteome</keyword>
<dbReference type="STRING" id="229203.SAMN05444338_102159"/>
<dbReference type="RefSeq" id="WP_091429464.1">
    <property type="nucleotide sequence ID" value="NZ_FNMV01000002.1"/>
</dbReference>
<gene>
    <name evidence="1" type="ORF">SAMN05444338_102159</name>
</gene>
<dbReference type="AlphaFoldDB" id="A0A1H2SSK7"/>
<organism evidence="1 2">
    <name type="scientific">Flavobacterium degerlachei</name>
    <dbReference type="NCBI Taxonomy" id="229203"/>
    <lineage>
        <taxon>Bacteria</taxon>
        <taxon>Pseudomonadati</taxon>
        <taxon>Bacteroidota</taxon>
        <taxon>Flavobacteriia</taxon>
        <taxon>Flavobacteriales</taxon>
        <taxon>Flavobacteriaceae</taxon>
        <taxon>Flavobacterium</taxon>
    </lineage>
</organism>
<name>A0A1H2SSK7_9FLAO</name>
<dbReference type="OrthoDB" id="1494789at2"/>